<name>A0A5M9GF77_9BACI</name>
<dbReference type="AlphaFoldDB" id="A0A5M9GF77"/>
<evidence type="ECO:0000313" key="3">
    <source>
        <dbReference type="Proteomes" id="UP000325411"/>
    </source>
</evidence>
<reference evidence="2 3" key="1">
    <citation type="submission" date="2019-09" db="EMBL/GenBank/DDBJ databases">
        <authorList>
            <person name="Geng P."/>
            <person name="Wan X."/>
            <person name="Zhou G."/>
            <person name="Yuan Z."/>
            <person name="Hu X."/>
        </authorList>
    </citation>
    <scope>NUCLEOTIDE SEQUENCE [LARGE SCALE GENOMIC DNA]</scope>
    <source>
        <strain evidence="2 3">EFR-4</strain>
    </source>
</reference>
<comment type="caution">
    <text evidence="2">The sequence shown here is derived from an EMBL/GenBank/DDBJ whole genome shotgun (WGS) entry which is preliminary data.</text>
</comment>
<evidence type="ECO:0000313" key="2">
    <source>
        <dbReference type="EMBL" id="KAA8473222.1"/>
    </source>
</evidence>
<gene>
    <name evidence="2" type="ORF">FYW06_27925</name>
</gene>
<feature type="signal peptide" evidence="1">
    <location>
        <begin position="1"/>
        <end position="20"/>
    </location>
</feature>
<proteinExistence type="predicted"/>
<sequence>MKKISAIIAGLTLSTILVFGLGNNTNQQVAKENSDKTSTPIVQYSHAETW</sequence>
<dbReference type="RefSeq" id="WP_001987659.1">
    <property type="nucleotide sequence ID" value="NZ_CP064082.1"/>
</dbReference>
<accession>A0A5M9GF77</accession>
<dbReference type="Proteomes" id="UP000325411">
    <property type="component" value="Unassembled WGS sequence"/>
</dbReference>
<feature type="chain" id="PRO_5038721478" evidence="1">
    <location>
        <begin position="21"/>
        <end position="50"/>
    </location>
</feature>
<organism evidence="2 3">
    <name type="scientific">Bacillus paranthracis</name>
    <dbReference type="NCBI Taxonomy" id="2026186"/>
    <lineage>
        <taxon>Bacteria</taxon>
        <taxon>Bacillati</taxon>
        <taxon>Bacillota</taxon>
        <taxon>Bacilli</taxon>
        <taxon>Bacillales</taxon>
        <taxon>Bacillaceae</taxon>
        <taxon>Bacillus</taxon>
        <taxon>Bacillus cereus group</taxon>
    </lineage>
</organism>
<protein>
    <submittedName>
        <fullName evidence="2">Phr family secreted Rap phosphatase inhibitor</fullName>
    </submittedName>
</protein>
<keyword evidence="1" id="KW-0732">Signal</keyword>
<evidence type="ECO:0000256" key="1">
    <source>
        <dbReference type="SAM" id="SignalP"/>
    </source>
</evidence>
<dbReference type="EMBL" id="VXCE01000043">
    <property type="protein sequence ID" value="KAA8473222.1"/>
    <property type="molecule type" value="Genomic_DNA"/>
</dbReference>